<reference evidence="5" key="1">
    <citation type="submission" date="2022-12" db="EMBL/GenBank/DDBJ databases">
        <title>Reference genome sequencing for broad-spectrum identification of bacterial and archaeal isolates by mass spectrometry.</title>
        <authorList>
            <person name="Sekiguchi Y."/>
            <person name="Tourlousse D.M."/>
        </authorList>
    </citation>
    <scope>NUCLEOTIDE SEQUENCE</scope>
    <source>
        <strain evidence="5">LLR39Z86</strain>
    </source>
</reference>
<dbReference type="Gene3D" id="1.10.10.10">
    <property type="entry name" value="Winged helix-like DNA-binding domain superfamily/Winged helix DNA-binding domain"/>
    <property type="match status" value="1"/>
</dbReference>
<dbReference type="SMART" id="SM00418">
    <property type="entry name" value="HTH_ARSR"/>
    <property type="match status" value="1"/>
</dbReference>
<organism evidence="5 6">
    <name type="scientific">Glycomyces algeriensis</name>
    <dbReference type="NCBI Taxonomy" id="256037"/>
    <lineage>
        <taxon>Bacteria</taxon>
        <taxon>Bacillati</taxon>
        <taxon>Actinomycetota</taxon>
        <taxon>Actinomycetes</taxon>
        <taxon>Glycomycetales</taxon>
        <taxon>Glycomycetaceae</taxon>
        <taxon>Glycomyces</taxon>
    </lineage>
</organism>
<dbReference type="CDD" id="cd00090">
    <property type="entry name" value="HTH_ARSR"/>
    <property type="match status" value="1"/>
</dbReference>
<dbReference type="InterPro" id="IPR051081">
    <property type="entry name" value="HTH_MetalResp_TranReg"/>
</dbReference>
<keyword evidence="3" id="KW-0804">Transcription</keyword>
<keyword evidence="6" id="KW-1185">Reference proteome</keyword>
<dbReference type="Proteomes" id="UP001144313">
    <property type="component" value="Unassembled WGS sequence"/>
</dbReference>
<comment type="caution">
    <text evidence="5">The sequence shown here is derived from an EMBL/GenBank/DDBJ whole genome shotgun (WGS) entry which is preliminary data.</text>
</comment>
<dbReference type="InterPro" id="IPR036390">
    <property type="entry name" value="WH_DNA-bd_sf"/>
</dbReference>
<evidence type="ECO:0000256" key="3">
    <source>
        <dbReference type="ARBA" id="ARBA00023163"/>
    </source>
</evidence>
<evidence type="ECO:0000313" key="6">
    <source>
        <dbReference type="Proteomes" id="UP001144313"/>
    </source>
</evidence>
<evidence type="ECO:0000256" key="1">
    <source>
        <dbReference type="ARBA" id="ARBA00023015"/>
    </source>
</evidence>
<dbReference type="InterPro" id="IPR036388">
    <property type="entry name" value="WH-like_DNA-bd_sf"/>
</dbReference>
<accession>A0A9W6GD94</accession>
<gene>
    <name evidence="5" type="primary">yczG</name>
    <name evidence="5" type="ORF">GALLR39Z86_43930</name>
</gene>
<evidence type="ECO:0000313" key="5">
    <source>
        <dbReference type="EMBL" id="GLI44543.1"/>
    </source>
</evidence>
<proteinExistence type="predicted"/>
<keyword evidence="1" id="KW-0805">Transcription regulation</keyword>
<evidence type="ECO:0000256" key="2">
    <source>
        <dbReference type="ARBA" id="ARBA00023125"/>
    </source>
</evidence>
<dbReference type="SUPFAM" id="SSF46785">
    <property type="entry name" value="Winged helix' DNA-binding domain"/>
    <property type="match status" value="1"/>
</dbReference>
<evidence type="ECO:0000259" key="4">
    <source>
        <dbReference type="PROSITE" id="PS50987"/>
    </source>
</evidence>
<dbReference type="InterPro" id="IPR001845">
    <property type="entry name" value="HTH_ArsR_DNA-bd_dom"/>
</dbReference>
<feature type="domain" description="HTH arsR-type" evidence="4">
    <location>
        <begin position="9"/>
        <end position="104"/>
    </location>
</feature>
<protein>
    <submittedName>
        <fullName evidence="5">HTH-type transcriptional regulator YczG</fullName>
    </submittedName>
</protein>
<dbReference type="PANTHER" id="PTHR33154">
    <property type="entry name" value="TRANSCRIPTIONAL REGULATOR, ARSR FAMILY"/>
    <property type="match status" value="1"/>
</dbReference>
<dbReference type="PROSITE" id="PS50987">
    <property type="entry name" value="HTH_ARSR_2"/>
    <property type="match status" value="1"/>
</dbReference>
<dbReference type="GO" id="GO:0003677">
    <property type="term" value="F:DNA binding"/>
    <property type="evidence" value="ECO:0007669"/>
    <property type="project" value="UniProtKB-KW"/>
</dbReference>
<dbReference type="GO" id="GO:0003700">
    <property type="term" value="F:DNA-binding transcription factor activity"/>
    <property type="evidence" value="ECO:0007669"/>
    <property type="project" value="InterPro"/>
</dbReference>
<dbReference type="AlphaFoldDB" id="A0A9W6GD94"/>
<dbReference type="InterPro" id="IPR011991">
    <property type="entry name" value="ArsR-like_HTH"/>
</dbReference>
<dbReference type="Pfam" id="PF01022">
    <property type="entry name" value="HTH_5"/>
    <property type="match status" value="1"/>
</dbReference>
<sequence>MTTMRELPHPATEDIRLPEVMHALSDEVRLELVRRLADGVEGNCTLLSGDIEIHKSTLSHHYRVLREAGVTRTRVDGRDRHIRLNREALDGRFPGLLDSVLHALHA</sequence>
<dbReference type="PANTHER" id="PTHR33154:SF12">
    <property type="entry name" value="TRANSCRIPTIONAL REGULATORY PROTEIN"/>
    <property type="match status" value="1"/>
</dbReference>
<name>A0A9W6GD94_9ACTN</name>
<dbReference type="EMBL" id="BSDT01000001">
    <property type="protein sequence ID" value="GLI44543.1"/>
    <property type="molecule type" value="Genomic_DNA"/>
</dbReference>
<dbReference type="PRINTS" id="PR00778">
    <property type="entry name" value="HTHARSR"/>
</dbReference>
<keyword evidence="2" id="KW-0238">DNA-binding</keyword>